<keyword evidence="1" id="KW-0472">Membrane</keyword>
<keyword evidence="2" id="KW-0732">Signal</keyword>
<sequence>MKFIFSLLCFLLALDSASASFGFSFTNLMFMVHGKKAPDCHGPLAPKGFCKHICTTSSSRRQLKKGKSHDTVTWTKDACEYIHKKHWYSDCIDSAVDSCYEMDADASYVEAESAYVDTDGTAIQGGTQTASSKSYLVGIIAAAVGTMFVGLYVYKKKHDEREELLNADLTDGESFHGSVARRLEQRTTSLPKGQTDAEAQFVDSSGYELA</sequence>
<proteinExistence type="predicted"/>
<evidence type="ECO:0000256" key="1">
    <source>
        <dbReference type="SAM" id="Phobius"/>
    </source>
</evidence>
<dbReference type="EMBL" id="HBIX01000342">
    <property type="protein sequence ID" value="CAE0707560.1"/>
    <property type="molecule type" value="Transcribed_RNA"/>
</dbReference>
<dbReference type="AlphaFoldDB" id="A0A7S4A946"/>
<protein>
    <recommendedName>
        <fullName evidence="4">Folate receptor-like domain-containing protein</fullName>
    </recommendedName>
</protein>
<name>A0A7S4A946_9STRA</name>
<gene>
    <name evidence="3" type="ORF">PAUS00366_LOCUS280</name>
</gene>
<feature type="transmembrane region" description="Helical" evidence="1">
    <location>
        <begin position="135"/>
        <end position="154"/>
    </location>
</feature>
<keyword evidence="1" id="KW-1133">Transmembrane helix</keyword>
<organism evidence="3">
    <name type="scientific">Pseudo-nitzschia australis</name>
    <dbReference type="NCBI Taxonomy" id="44445"/>
    <lineage>
        <taxon>Eukaryota</taxon>
        <taxon>Sar</taxon>
        <taxon>Stramenopiles</taxon>
        <taxon>Ochrophyta</taxon>
        <taxon>Bacillariophyta</taxon>
        <taxon>Bacillariophyceae</taxon>
        <taxon>Bacillariophycidae</taxon>
        <taxon>Bacillariales</taxon>
        <taxon>Bacillariaceae</taxon>
        <taxon>Pseudo-nitzschia</taxon>
    </lineage>
</organism>
<accession>A0A7S4A946</accession>
<reference evidence="3" key="1">
    <citation type="submission" date="2021-01" db="EMBL/GenBank/DDBJ databases">
        <authorList>
            <person name="Corre E."/>
            <person name="Pelletier E."/>
            <person name="Niang G."/>
            <person name="Scheremetjew M."/>
            <person name="Finn R."/>
            <person name="Kale V."/>
            <person name="Holt S."/>
            <person name="Cochrane G."/>
            <person name="Meng A."/>
            <person name="Brown T."/>
            <person name="Cohen L."/>
        </authorList>
    </citation>
    <scope>NUCLEOTIDE SEQUENCE</scope>
    <source>
        <strain evidence="3">10249 10 AB</strain>
    </source>
</reference>
<evidence type="ECO:0000256" key="2">
    <source>
        <dbReference type="SAM" id="SignalP"/>
    </source>
</evidence>
<evidence type="ECO:0000313" key="3">
    <source>
        <dbReference type="EMBL" id="CAE0707560.1"/>
    </source>
</evidence>
<feature type="signal peptide" evidence="2">
    <location>
        <begin position="1"/>
        <end position="19"/>
    </location>
</feature>
<keyword evidence="1" id="KW-0812">Transmembrane</keyword>
<evidence type="ECO:0008006" key="4">
    <source>
        <dbReference type="Google" id="ProtNLM"/>
    </source>
</evidence>
<feature type="chain" id="PRO_5031496663" description="Folate receptor-like domain-containing protein" evidence="2">
    <location>
        <begin position="20"/>
        <end position="210"/>
    </location>
</feature>